<dbReference type="InterPro" id="IPR039914">
    <property type="entry name" value="SRP9-like"/>
</dbReference>
<gene>
    <name evidence="3" type="ORF">CERZMDRAFT_93813</name>
</gene>
<keyword evidence="4" id="KW-1185">Reference proteome</keyword>
<dbReference type="GO" id="GO:0005786">
    <property type="term" value="C:signal recognition particle, endoplasmic reticulum targeting"/>
    <property type="evidence" value="ECO:0007669"/>
    <property type="project" value="TreeGrafter"/>
</dbReference>
<dbReference type="Pfam" id="PF05486">
    <property type="entry name" value="SRP9-21"/>
    <property type="match status" value="1"/>
</dbReference>
<dbReference type="EMBL" id="ML992664">
    <property type="protein sequence ID" value="KAF2216524.1"/>
    <property type="molecule type" value="Genomic_DNA"/>
</dbReference>
<dbReference type="PANTHER" id="PTHR12834:SF12">
    <property type="entry name" value="SIGNAL RECOGNITION PARTICLE 9 KDA PROTEIN"/>
    <property type="match status" value="1"/>
</dbReference>
<feature type="region of interest" description="Disordered" evidence="1">
    <location>
        <begin position="34"/>
        <end position="66"/>
    </location>
</feature>
<evidence type="ECO:0000256" key="1">
    <source>
        <dbReference type="SAM" id="MobiDB-lite"/>
    </source>
</evidence>
<evidence type="ECO:0000313" key="4">
    <source>
        <dbReference type="Proteomes" id="UP000799539"/>
    </source>
</evidence>
<protein>
    <recommendedName>
        <fullName evidence="2">SRP9 domain-containing protein</fullName>
    </recommendedName>
</protein>
<proteinExistence type="predicted"/>
<feature type="domain" description="SRP9" evidence="2">
    <location>
        <begin position="6"/>
        <end position="108"/>
    </location>
</feature>
<dbReference type="GO" id="GO:0006614">
    <property type="term" value="P:SRP-dependent cotranslational protein targeting to membrane"/>
    <property type="evidence" value="ECO:0007669"/>
    <property type="project" value="InterPro"/>
</dbReference>
<evidence type="ECO:0000259" key="2">
    <source>
        <dbReference type="Pfam" id="PF05486"/>
    </source>
</evidence>
<name>A0A6A6FT88_9PEZI</name>
<dbReference type="OrthoDB" id="5419752at2759"/>
<dbReference type="PANTHER" id="PTHR12834">
    <property type="entry name" value="SIGNAL RECOGNITION PARTICLE 9 KDA PROTEIN"/>
    <property type="match status" value="1"/>
</dbReference>
<dbReference type="Proteomes" id="UP000799539">
    <property type="component" value="Unassembled WGS sequence"/>
</dbReference>
<feature type="region of interest" description="Disordered" evidence="1">
    <location>
        <begin position="110"/>
        <end position="164"/>
    </location>
</feature>
<dbReference type="InterPro" id="IPR039432">
    <property type="entry name" value="SRP9_dom"/>
</dbReference>
<sequence length="164" mass="17973">MVQLGTSEEWQRQTSLLVKARPTTTRITTKYNIPNLESPKYQQKLKKRKREADGEDKESANAAPLIPRATLTLKTYDPESGVTLKFKTDRAAEVARLINGLGRVGRHMAALPEKEGAQDAAMEDAPVPEQVAEDIKTSLPAPSDSKPQPQQGGGGGKKKKKNKK</sequence>
<organism evidence="3 4">
    <name type="scientific">Cercospora zeae-maydis SCOH1-5</name>
    <dbReference type="NCBI Taxonomy" id="717836"/>
    <lineage>
        <taxon>Eukaryota</taxon>
        <taxon>Fungi</taxon>
        <taxon>Dikarya</taxon>
        <taxon>Ascomycota</taxon>
        <taxon>Pezizomycotina</taxon>
        <taxon>Dothideomycetes</taxon>
        <taxon>Dothideomycetidae</taxon>
        <taxon>Mycosphaerellales</taxon>
        <taxon>Mycosphaerellaceae</taxon>
        <taxon>Cercospora</taxon>
    </lineage>
</organism>
<reference evidence="3" key="1">
    <citation type="journal article" date="2020" name="Stud. Mycol.">
        <title>101 Dothideomycetes genomes: a test case for predicting lifestyles and emergence of pathogens.</title>
        <authorList>
            <person name="Haridas S."/>
            <person name="Albert R."/>
            <person name="Binder M."/>
            <person name="Bloem J."/>
            <person name="Labutti K."/>
            <person name="Salamov A."/>
            <person name="Andreopoulos B."/>
            <person name="Baker S."/>
            <person name="Barry K."/>
            <person name="Bills G."/>
            <person name="Bluhm B."/>
            <person name="Cannon C."/>
            <person name="Castanera R."/>
            <person name="Culley D."/>
            <person name="Daum C."/>
            <person name="Ezra D."/>
            <person name="Gonzalez J."/>
            <person name="Henrissat B."/>
            <person name="Kuo A."/>
            <person name="Liang C."/>
            <person name="Lipzen A."/>
            <person name="Lutzoni F."/>
            <person name="Magnuson J."/>
            <person name="Mondo S."/>
            <person name="Nolan M."/>
            <person name="Ohm R."/>
            <person name="Pangilinan J."/>
            <person name="Park H.-J."/>
            <person name="Ramirez L."/>
            <person name="Alfaro M."/>
            <person name="Sun H."/>
            <person name="Tritt A."/>
            <person name="Yoshinaga Y."/>
            <person name="Zwiers L.-H."/>
            <person name="Turgeon B."/>
            <person name="Goodwin S."/>
            <person name="Spatafora J."/>
            <person name="Crous P."/>
            <person name="Grigoriev I."/>
        </authorList>
    </citation>
    <scope>NUCLEOTIDE SEQUENCE</scope>
    <source>
        <strain evidence="3">SCOH1-5</strain>
    </source>
</reference>
<dbReference type="AlphaFoldDB" id="A0A6A6FT88"/>
<evidence type="ECO:0000313" key="3">
    <source>
        <dbReference type="EMBL" id="KAF2216524.1"/>
    </source>
</evidence>
<accession>A0A6A6FT88</accession>